<dbReference type="InterPro" id="IPR011611">
    <property type="entry name" value="PfkB_dom"/>
</dbReference>
<evidence type="ECO:0000259" key="3">
    <source>
        <dbReference type="Pfam" id="PF00294"/>
    </source>
</evidence>
<dbReference type="InterPro" id="IPR002173">
    <property type="entry name" value="Carboh/pur_kinase_PfkB_CS"/>
</dbReference>
<evidence type="ECO:0000256" key="2">
    <source>
        <dbReference type="ARBA" id="ARBA00022777"/>
    </source>
</evidence>
<sequence length="316" mass="34130">MKKEYPFKLIDGFRGKKICVIGDLMLDHFIFGDARRISPEAPVPVVLVEREIFAPGGAGNVAANIAALGGKARVMGRIGSDTAGLRLMQELKQKAIECGQVLRTKQPTIQKARVIAGGQQIVRVDYEKYKESIKAERRILIKNILSGIKDWDAVIISDYAKGFITPDIARDIIKIAKKYKKPVVADVKPAIASACRNVDIMTPNFSEAQTISKTTAGLKEVGRIIQKRLNCNVLITQGARGMTLFNKNKISRLPAQAREVFDVAGAGDTVTAVMALALASSAKLEDAALLANRAAGIVVGKVGTAVVLPEELKKNI</sequence>
<dbReference type="Gene3D" id="3.40.1190.20">
    <property type="match status" value="1"/>
</dbReference>
<keyword evidence="1" id="KW-0808">Transferase</keyword>
<dbReference type="EMBL" id="MEYV01000001">
    <property type="protein sequence ID" value="OGD40759.1"/>
    <property type="molecule type" value="Genomic_DNA"/>
</dbReference>
<dbReference type="Pfam" id="PF00294">
    <property type="entry name" value="PfkB"/>
    <property type="match status" value="1"/>
</dbReference>
<dbReference type="GO" id="GO:0033785">
    <property type="term" value="F:heptose 7-phosphate kinase activity"/>
    <property type="evidence" value="ECO:0007669"/>
    <property type="project" value="TreeGrafter"/>
</dbReference>
<dbReference type="GO" id="GO:0005829">
    <property type="term" value="C:cytosol"/>
    <property type="evidence" value="ECO:0007669"/>
    <property type="project" value="TreeGrafter"/>
</dbReference>
<dbReference type="CDD" id="cd01172">
    <property type="entry name" value="RfaE_like"/>
    <property type="match status" value="1"/>
</dbReference>
<dbReference type="GO" id="GO:0016773">
    <property type="term" value="F:phosphotransferase activity, alcohol group as acceptor"/>
    <property type="evidence" value="ECO:0007669"/>
    <property type="project" value="InterPro"/>
</dbReference>
<dbReference type="InterPro" id="IPR029056">
    <property type="entry name" value="Ribokinase-like"/>
</dbReference>
<evidence type="ECO:0000313" key="5">
    <source>
        <dbReference type="Proteomes" id="UP000177197"/>
    </source>
</evidence>
<gene>
    <name evidence="4" type="ORF">A3I30_01650</name>
</gene>
<dbReference type="GO" id="GO:0033786">
    <property type="term" value="F:heptose-1-phosphate adenylyltransferase activity"/>
    <property type="evidence" value="ECO:0007669"/>
    <property type="project" value="TreeGrafter"/>
</dbReference>
<name>A0A1F5CD23_9BACT</name>
<dbReference type="Proteomes" id="UP000177197">
    <property type="component" value="Unassembled WGS sequence"/>
</dbReference>
<dbReference type="PANTHER" id="PTHR46969">
    <property type="entry name" value="BIFUNCTIONAL PROTEIN HLDE"/>
    <property type="match status" value="1"/>
</dbReference>
<dbReference type="SUPFAM" id="SSF53613">
    <property type="entry name" value="Ribokinase-like"/>
    <property type="match status" value="1"/>
</dbReference>
<keyword evidence="2" id="KW-0418">Kinase</keyword>
<evidence type="ECO:0000313" key="4">
    <source>
        <dbReference type="EMBL" id="OGD40759.1"/>
    </source>
</evidence>
<dbReference type="PROSITE" id="PS00583">
    <property type="entry name" value="PFKB_KINASES_1"/>
    <property type="match status" value="1"/>
</dbReference>
<comment type="caution">
    <text evidence="4">The sequence shown here is derived from an EMBL/GenBank/DDBJ whole genome shotgun (WGS) entry which is preliminary data.</text>
</comment>
<organism evidence="4 5">
    <name type="scientific">Candidatus Azambacteria bacterium RIFCSPLOWO2_02_FULL_44_14</name>
    <dbReference type="NCBI Taxonomy" id="1797306"/>
    <lineage>
        <taxon>Bacteria</taxon>
        <taxon>Candidatus Azamiibacteriota</taxon>
    </lineage>
</organism>
<evidence type="ECO:0000256" key="1">
    <source>
        <dbReference type="ARBA" id="ARBA00022679"/>
    </source>
</evidence>
<dbReference type="AlphaFoldDB" id="A0A1F5CD23"/>
<proteinExistence type="predicted"/>
<reference evidence="4 5" key="1">
    <citation type="journal article" date="2016" name="Nat. Commun.">
        <title>Thousands of microbial genomes shed light on interconnected biogeochemical processes in an aquifer system.</title>
        <authorList>
            <person name="Anantharaman K."/>
            <person name="Brown C.T."/>
            <person name="Hug L.A."/>
            <person name="Sharon I."/>
            <person name="Castelle C.J."/>
            <person name="Probst A.J."/>
            <person name="Thomas B.C."/>
            <person name="Singh A."/>
            <person name="Wilkins M.J."/>
            <person name="Karaoz U."/>
            <person name="Brodie E.L."/>
            <person name="Williams K.H."/>
            <person name="Hubbard S.S."/>
            <person name="Banfield J.F."/>
        </authorList>
    </citation>
    <scope>NUCLEOTIDE SEQUENCE [LARGE SCALE GENOMIC DNA]</scope>
</reference>
<feature type="domain" description="Carbohydrate kinase PfkB" evidence="3">
    <location>
        <begin position="16"/>
        <end position="309"/>
    </location>
</feature>
<protein>
    <recommendedName>
        <fullName evidence="3">Carbohydrate kinase PfkB domain-containing protein</fullName>
    </recommendedName>
</protein>
<accession>A0A1F5CD23</accession>
<dbReference type="InterPro" id="IPR011913">
    <property type="entry name" value="RfaE_dom_I"/>
</dbReference>
<dbReference type="PANTHER" id="PTHR46969:SF1">
    <property type="entry name" value="BIFUNCTIONAL PROTEIN HLDE"/>
    <property type="match status" value="1"/>
</dbReference>